<dbReference type="PROSITE" id="PS00583">
    <property type="entry name" value="PFKB_KINASES_1"/>
    <property type="match status" value="1"/>
</dbReference>
<dbReference type="InterPro" id="IPR002173">
    <property type="entry name" value="Carboh/pur_kinase_PfkB_CS"/>
</dbReference>
<dbReference type="PANTHER" id="PTHR46969">
    <property type="entry name" value="BIFUNCTIONAL PROTEIN HLDE"/>
    <property type="match status" value="1"/>
</dbReference>
<dbReference type="InterPro" id="IPR011611">
    <property type="entry name" value="PfkB_dom"/>
</dbReference>
<evidence type="ECO:0000259" key="12">
    <source>
        <dbReference type="Pfam" id="PF01467"/>
    </source>
</evidence>
<dbReference type="GO" id="GO:0009244">
    <property type="term" value="P:lipopolysaccharide core region biosynthetic process"/>
    <property type="evidence" value="ECO:0007669"/>
    <property type="project" value="UniProtKB-UniPathway"/>
</dbReference>
<evidence type="ECO:0000256" key="5">
    <source>
        <dbReference type="ARBA" id="ARBA00022777"/>
    </source>
</evidence>
<keyword evidence="8 10" id="KW-0119">Carbohydrate metabolism</keyword>
<reference evidence="13 14" key="1">
    <citation type="submission" date="2016-10" db="EMBL/GenBank/DDBJ databases">
        <authorList>
            <person name="de Groot N.N."/>
        </authorList>
    </citation>
    <scope>NUCLEOTIDE SEQUENCE [LARGE SCALE GENOMIC DNA]</scope>
    <source>
        <strain evidence="13 14">DSM 21799</strain>
    </source>
</reference>
<comment type="function">
    <text evidence="10">Catalyzes the phosphorylation of D-glycero-D-manno-heptose 7-phosphate at the C-1 position to selectively form D-glycero-beta-D-manno-heptose-1,7-bisphosphate.</text>
</comment>
<dbReference type="GO" id="GO:0033786">
    <property type="term" value="F:heptose-1-phosphate adenylyltransferase activity"/>
    <property type="evidence" value="ECO:0007669"/>
    <property type="project" value="UniProtKB-UniRule"/>
</dbReference>
<evidence type="ECO:0000313" key="14">
    <source>
        <dbReference type="Proteomes" id="UP000199183"/>
    </source>
</evidence>
<dbReference type="GO" id="GO:0005829">
    <property type="term" value="C:cytosol"/>
    <property type="evidence" value="ECO:0007669"/>
    <property type="project" value="TreeGrafter"/>
</dbReference>
<evidence type="ECO:0000259" key="11">
    <source>
        <dbReference type="Pfam" id="PF00294"/>
    </source>
</evidence>
<evidence type="ECO:0000256" key="4">
    <source>
        <dbReference type="ARBA" id="ARBA00022741"/>
    </source>
</evidence>
<evidence type="ECO:0000256" key="10">
    <source>
        <dbReference type="HAMAP-Rule" id="MF_01603"/>
    </source>
</evidence>
<dbReference type="HAMAP" id="MF_01603">
    <property type="entry name" value="HldE"/>
    <property type="match status" value="1"/>
</dbReference>
<dbReference type="OrthoDB" id="9802794at2"/>
<keyword evidence="4 10" id="KW-0547">Nucleotide-binding</keyword>
<dbReference type="NCBIfam" id="TIGR00125">
    <property type="entry name" value="cyt_tran_rel"/>
    <property type="match status" value="1"/>
</dbReference>
<comment type="pathway">
    <text evidence="10">Nucleotide-sugar biosynthesis; ADP-L-glycero-beta-D-manno-heptose biosynthesis; ADP-L-glycero-beta-D-manno-heptose from D-glycero-beta-D-manno-heptose 7-phosphate: step 3/4.</text>
</comment>
<feature type="domain" description="Cytidyltransferase-like" evidence="12">
    <location>
        <begin position="355"/>
        <end position="450"/>
    </location>
</feature>
<dbReference type="RefSeq" id="WP_091178774.1">
    <property type="nucleotide sequence ID" value="NZ_FNRY01000001.1"/>
</dbReference>
<evidence type="ECO:0000313" key="13">
    <source>
        <dbReference type="EMBL" id="SEB35661.1"/>
    </source>
</evidence>
<dbReference type="InterPro" id="IPR029056">
    <property type="entry name" value="Ribokinase-like"/>
</dbReference>
<dbReference type="InterPro" id="IPR014729">
    <property type="entry name" value="Rossmann-like_a/b/a_fold"/>
</dbReference>
<dbReference type="EMBL" id="FNRY01000001">
    <property type="protein sequence ID" value="SEB35661.1"/>
    <property type="molecule type" value="Genomic_DNA"/>
</dbReference>
<dbReference type="NCBIfam" id="TIGR02199">
    <property type="entry name" value="rfaE_dom_II"/>
    <property type="match status" value="1"/>
</dbReference>
<dbReference type="SUPFAM" id="SSF52374">
    <property type="entry name" value="Nucleotidylyl transferase"/>
    <property type="match status" value="1"/>
</dbReference>
<dbReference type="Pfam" id="PF01467">
    <property type="entry name" value="CTP_transf_like"/>
    <property type="match status" value="1"/>
</dbReference>
<evidence type="ECO:0000256" key="9">
    <source>
        <dbReference type="ARBA" id="ARBA00047428"/>
    </source>
</evidence>
<keyword evidence="5 10" id="KW-0418">Kinase</keyword>
<dbReference type="Gene3D" id="3.40.1190.20">
    <property type="match status" value="1"/>
</dbReference>
<evidence type="ECO:0000256" key="7">
    <source>
        <dbReference type="ARBA" id="ARBA00023268"/>
    </source>
</evidence>
<dbReference type="Gene3D" id="3.40.50.620">
    <property type="entry name" value="HUPs"/>
    <property type="match status" value="1"/>
</dbReference>
<dbReference type="PANTHER" id="PTHR46969:SF1">
    <property type="entry name" value="BIFUNCTIONAL PROTEIN HLDE"/>
    <property type="match status" value="1"/>
</dbReference>
<dbReference type="Pfam" id="PF00294">
    <property type="entry name" value="PfkB"/>
    <property type="match status" value="1"/>
</dbReference>
<organism evidence="13 14">
    <name type="scientific">Paramicrobacterium humi</name>
    <dbReference type="NCBI Taxonomy" id="640635"/>
    <lineage>
        <taxon>Bacteria</taxon>
        <taxon>Bacillati</taxon>
        <taxon>Actinomycetota</taxon>
        <taxon>Actinomycetes</taxon>
        <taxon>Micrococcales</taxon>
        <taxon>Microbacteriaceae</taxon>
        <taxon>Paramicrobacterium</taxon>
    </lineage>
</organism>
<dbReference type="GO" id="GO:0033785">
    <property type="term" value="F:heptose 7-phosphate kinase activity"/>
    <property type="evidence" value="ECO:0007669"/>
    <property type="project" value="UniProtKB-UniRule"/>
</dbReference>
<sequence>MTATLTAGLVTELAAAAPKILVIGDLVLDGWWDGQAERMSREAPAPVVEIAERRFAAGGAANTAVNLAAMGADVCVIGVIGDDEAGRRLRGILDDAGVDTRAIVETDAAHTIAKNRIVSEDQVLVRLDDVNDSDYPAPVVSAVTDAATRLAAWADAEVVCDYGCGLLSADVLDHLAARERRPRPCIVDAHDLDRTAVLRPDVVTPNAAEFARLCGEFGRTDRASAALRCRDALLSASGARSAVVTLDREGSIALGEDGSSHRTFAHPSHERQASGAGDTFTAALALALACGLELPVAADLAQLAADIVVRRDGTSVCSSRDLRAELSPSDDVAIDAEALADAIGRHRAEGRRVVFTNGCFDVVHRGHTTSLRQARRLGDVLVVAINDDASVRRLKGPDRPVNTAADRAAVLAALECVDYVTVFSTDTPIPLLELIKPDVYAKGGDYTPEMLAETSVVQGYGGIVHMLDYVESHSTSGIVEQIRERRASPVSGGE</sequence>
<dbReference type="GO" id="GO:0016773">
    <property type="term" value="F:phosphotransferase activity, alcohol group as acceptor"/>
    <property type="evidence" value="ECO:0007669"/>
    <property type="project" value="InterPro"/>
</dbReference>
<dbReference type="Proteomes" id="UP000199183">
    <property type="component" value="Unassembled WGS sequence"/>
</dbReference>
<feature type="region of interest" description="Cytidylyltransferase" evidence="10">
    <location>
        <begin position="355"/>
        <end position="494"/>
    </location>
</feature>
<keyword evidence="14" id="KW-1185">Reference proteome</keyword>
<keyword evidence="2 10" id="KW-0808">Transferase</keyword>
<feature type="region of interest" description="Ribokinase" evidence="10">
    <location>
        <begin position="1"/>
        <end position="333"/>
    </location>
</feature>
<feature type="binding site" evidence="10">
    <location>
        <begin position="206"/>
        <end position="209"/>
    </location>
    <ligand>
        <name>ATP</name>
        <dbReference type="ChEBI" id="CHEBI:30616"/>
    </ligand>
</feature>
<dbReference type="EC" id="2.7.1.167" evidence="10"/>
<dbReference type="STRING" id="640635.SAMN04489806_0090"/>
<dbReference type="SUPFAM" id="SSF53613">
    <property type="entry name" value="Ribokinase-like"/>
    <property type="match status" value="1"/>
</dbReference>
<comment type="subunit">
    <text evidence="10">Homodimer.</text>
</comment>
<comment type="similarity">
    <text evidence="10">In the N-terminal section; belongs to the carbohydrate kinase PfkB family.</text>
</comment>
<dbReference type="AlphaFoldDB" id="A0A1H4INK8"/>
<protein>
    <recommendedName>
        <fullName evidence="10">Bifunctional protein HldE</fullName>
    </recommendedName>
    <domain>
        <recommendedName>
            <fullName evidence="10">D-beta-D-heptose 7-phosphate kinase</fullName>
            <ecNumber evidence="10">2.7.1.167</ecNumber>
        </recommendedName>
        <alternativeName>
            <fullName evidence="10">D-beta-D-heptose 7-phosphotransferase</fullName>
        </alternativeName>
        <alternativeName>
            <fullName evidence="10">D-glycero-beta-D-manno-heptose-7-phosphate kinase</fullName>
        </alternativeName>
    </domain>
    <domain>
        <recommendedName>
            <fullName evidence="10">D-beta-D-heptose 1-phosphate adenylyltransferase</fullName>
            <ecNumber evidence="10">2.7.7.70</ecNumber>
        </recommendedName>
        <alternativeName>
            <fullName evidence="10">D-glycero-beta-D-manno-heptose 1-phosphate adenylyltransferase</fullName>
        </alternativeName>
    </domain>
</protein>
<dbReference type="InterPro" id="IPR023030">
    <property type="entry name" value="Bifunc_HldE"/>
</dbReference>
<dbReference type="UniPathway" id="UPA00958"/>
<dbReference type="InterPro" id="IPR011914">
    <property type="entry name" value="RfaE_dom_II"/>
</dbReference>
<evidence type="ECO:0000256" key="3">
    <source>
        <dbReference type="ARBA" id="ARBA00022695"/>
    </source>
</evidence>
<feature type="active site" evidence="10">
    <location>
        <position position="278"/>
    </location>
</feature>
<comment type="similarity">
    <text evidence="10">In the C-terminal section; belongs to the cytidylyltransferase family.</text>
</comment>
<evidence type="ECO:0000256" key="6">
    <source>
        <dbReference type="ARBA" id="ARBA00022840"/>
    </source>
</evidence>
<keyword evidence="3 10" id="KW-0548">Nucleotidyltransferase</keyword>
<keyword evidence="7 10" id="KW-0511">Multifunctional enzyme</keyword>
<proteinExistence type="inferred from homology"/>
<dbReference type="InterPro" id="IPR004821">
    <property type="entry name" value="Cyt_trans-like"/>
</dbReference>
<keyword evidence="6 10" id="KW-0067">ATP-binding</keyword>
<gene>
    <name evidence="10" type="primary">hldE</name>
    <name evidence="13" type="ORF">SAMN04489806_0090</name>
</gene>
<comment type="pathway">
    <text evidence="10">Nucleotide-sugar biosynthesis; ADP-L-glycero-beta-D-manno-heptose biosynthesis; ADP-L-glycero-beta-D-manno-heptose from D-glycero-beta-D-manno-heptose 7-phosphate: step 1/4.</text>
</comment>
<feature type="domain" description="Carbohydrate kinase PfkB" evidence="11">
    <location>
        <begin position="36"/>
        <end position="318"/>
    </location>
</feature>
<comment type="catalytic activity">
    <reaction evidence="10">
        <text>D-glycero-beta-D-manno-heptose 7-phosphate + ATP = D-glycero-beta-D-manno-heptose 1,7-bisphosphate + ADP + H(+)</text>
        <dbReference type="Rhea" id="RHEA:27473"/>
        <dbReference type="ChEBI" id="CHEBI:15378"/>
        <dbReference type="ChEBI" id="CHEBI:30616"/>
        <dbReference type="ChEBI" id="CHEBI:60204"/>
        <dbReference type="ChEBI" id="CHEBI:60208"/>
        <dbReference type="ChEBI" id="CHEBI:456216"/>
        <dbReference type="EC" id="2.7.1.167"/>
    </reaction>
</comment>
<dbReference type="EC" id="2.7.7.70" evidence="10"/>
<accession>A0A1H4INK8</accession>
<comment type="pathway">
    <text evidence="1">Bacterial outer membrane biogenesis; LPS core biosynthesis.</text>
</comment>
<comment type="function">
    <text evidence="10">Catalyzes the ADP transfer from ATP to D-glycero-beta-D-manno-heptose 1-phosphate, yielding ADP-D-glycero-beta-D-manno-heptose.</text>
</comment>
<name>A0A1H4INK8_9MICO</name>
<dbReference type="GO" id="GO:0005524">
    <property type="term" value="F:ATP binding"/>
    <property type="evidence" value="ECO:0007669"/>
    <property type="project" value="UniProtKB-UniRule"/>
</dbReference>
<evidence type="ECO:0000256" key="1">
    <source>
        <dbReference type="ARBA" id="ARBA00004713"/>
    </source>
</evidence>
<comment type="catalytic activity">
    <reaction evidence="9 10">
        <text>D-glycero-beta-D-manno-heptose 1-phosphate + ATP + H(+) = ADP-D-glycero-beta-D-manno-heptose + diphosphate</text>
        <dbReference type="Rhea" id="RHEA:27465"/>
        <dbReference type="ChEBI" id="CHEBI:15378"/>
        <dbReference type="ChEBI" id="CHEBI:30616"/>
        <dbReference type="ChEBI" id="CHEBI:33019"/>
        <dbReference type="ChEBI" id="CHEBI:59967"/>
        <dbReference type="ChEBI" id="CHEBI:61593"/>
        <dbReference type="EC" id="2.7.7.70"/>
    </reaction>
</comment>
<evidence type="ECO:0000256" key="8">
    <source>
        <dbReference type="ARBA" id="ARBA00023277"/>
    </source>
</evidence>
<dbReference type="UniPathway" id="UPA00356">
    <property type="reaction ID" value="UER00437"/>
</dbReference>
<evidence type="ECO:0000256" key="2">
    <source>
        <dbReference type="ARBA" id="ARBA00022679"/>
    </source>
</evidence>
<dbReference type="GO" id="GO:0097171">
    <property type="term" value="P:ADP-L-glycero-beta-D-manno-heptose biosynthetic process"/>
    <property type="evidence" value="ECO:0007669"/>
    <property type="project" value="UniProtKB-UniPathway"/>
</dbReference>